<organism evidence="1 2">
    <name type="scientific">Trichocoleus desertorum GB2-A4</name>
    <dbReference type="NCBI Taxonomy" id="2933944"/>
    <lineage>
        <taxon>Bacteria</taxon>
        <taxon>Bacillati</taxon>
        <taxon>Cyanobacteriota</taxon>
        <taxon>Cyanophyceae</taxon>
        <taxon>Leptolyngbyales</taxon>
        <taxon>Trichocoleusaceae</taxon>
        <taxon>Trichocoleus</taxon>
    </lineage>
</organism>
<comment type="caution">
    <text evidence="1">The sequence shown here is derived from an EMBL/GenBank/DDBJ whole genome shotgun (WGS) entry which is preliminary data.</text>
</comment>
<sequence>MRDKLAQYPGAYDDPALGRNRLASMRVLRELKALDNPSFPELVESRLDLSPGYVKQVVGYSMLPDTTASNKKLDATQYRQWLADPNFDPSKRRMTELALASTERQIDNLVAGNAAKMLNRQRYAGFQDPNRLRAGQAFSEQYIGADPNPQNLSLGTAAAYQELAETNQALANLENRFGEGVDRDYLSRIDRDKISAHLGMTQMQMLGLDPSQARSLGLREKPYRDLVRDDFEGGFRPSMPHYNHGSDYKHSYGLDDLMDGVHASQRSSPGIKDVHDGDRYLDDRKFTAGGKPLTYTASGEQTLDQLTQQAETDFGRRLTDTSSRLEIGNRDMPVSDQMVINDRNRQELVGEFEGSKRIAPRATEYLESKLPYSQLGANTYDYAPVKTDAKGNQYRALSKAQYQNPLAEVESALKYQVLPLAGTTTTSYAARAKNDFIPDIGGASLPGRGTYGGGIEPVMMSAPRSILAQPLPMHPSRAEAIASSNNQVSMVSGVPRRNVETIRLGPTDLSSDASSRYYQDAQAGQALTREAFARQFPDAITQARQSGLPVTQVLDRDYDAALKAGIAATTDATATPFNLTSHTERQALYQEGNTLDSLVAAHQIKDDVRSQVRPGDYGLAPIDATPNPNSTLRAIAGRAQGQNLDAQQLEMGRTFTPTAELQVDPRVQALREKAIATQQEIDAGNELMQVRQQRQAQKLAPAKVAVSPLAQRQQRVVNDSRMDSAIANLQARTNPKSKLGEVLSRVVGAGMIIR</sequence>
<dbReference type="RefSeq" id="WP_190443544.1">
    <property type="nucleotide sequence ID" value="NZ_JAMPKM010000035.1"/>
</dbReference>
<keyword evidence="2" id="KW-1185">Reference proteome</keyword>
<evidence type="ECO:0000313" key="2">
    <source>
        <dbReference type="Proteomes" id="UP001464891"/>
    </source>
</evidence>
<gene>
    <name evidence="1" type="ORF">NC998_26170</name>
</gene>
<protein>
    <submittedName>
        <fullName evidence="1">Uncharacterized protein</fullName>
    </submittedName>
</protein>
<dbReference type="EMBL" id="JAMPKM010000035">
    <property type="protein sequence ID" value="MEP0820580.1"/>
    <property type="molecule type" value="Genomic_DNA"/>
</dbReference>
<accession>A0ABV0JHR5</accession>
<proteinExistence type="predicted"/>
<name>A0ABV0JHR5_9CYAN</name>
<reference evidence="1 2" key="1">
    <citation type="submission" date="2022-04" db="EMBL/GenBank/DDBJ databases">
        <title>Positive selection, recombination, and allopatry shape intraspecific diversity of widespread and dominant cyanobacteria.</title>
        <authorList>
            <person name="Wei J."/>
            <person name="Shu W."/>
            <person name="Hu C."/>
        </authorList>
    </citation>
    <scope>NUCLEOTIDE SEQUENCE [LARGE SCALE GENOMIC DNA]</scope>
    <source>
        <strain evidence="1 2">GB2-A4</strain>
    </source>
</reference>
<dbReference type="Proteomes" id="UP001464891">
    <property type="component" value="Unassembled WGS sequence"/>
</dbReference>
<evidence type="ECO:0000313" key="1">
    <source>
        <dbReference type="EMBL" id="MEP0820580.1"/>
    </source>
</evidence>